<dbReference type="GO" id="GO:0016618">
    <property type="term" value="F:hydroxypyruvate reductase [NAD(P)H] activity"/>
    <property type="evidence" value="ECO:0007669"/>
    <property type="project" value="TreeGrafter"/>
</dbReference>
<gene>
    <name evidence="8" type="ORF">MUK42_18822</name>
</gene>
<dbReference type="Pfam" id="PF00389">
    <property type="entry name" value="2-Hacid_dh"/>
    <property type="match status" value="1"/>
</dbReference>
<evidence type="ECO:0000313" key="9">
    <source>
        <dbReference type="Proteomes" id="UP001055439"/>
    </source>
</evidence>
<dbReference type="PANTHER" id="PTHR10996:SF179">
    <property type="entry name" value="D-ISOMER SPECIFIC 2-HYDROXYACID DEHYDROGENASE FAMILY PROTEIN-RELATED"/>
    <property type="match status" value="1"/>
</dbReference>
<dbReference type="OrthoDB" id="298012at2759"/>
<dbReference type="InterPro" id="IPR029752">
    <property type="entry name" value="D-isomer_DH_CS1"/>
</dbReference>
<dbReference type="PROSITE" id="PS00065">
    <property type="entry name" value="D_2_HYDROXYACID_DH_1"/>
    <property type="match status" value="1"/>
</dbReference>
<evidence type="ECO:0000256" key="1">
    <source>
        <dbReference type="ARBA" id="ARBA00022857"/>
    </source>
</evidence>
<dbReference type="InterPro" id="IPR050223">
    <property type="entry name" value="D-isomer_2-hydroxyacid_DH"/>
</dbReference>
<dbReference type="Proteomes" id="UP001055439">
    <property type="component" value="Chromosome 5"/>
</dbReference>
<organism evidence="8 9">
    <name type="scientific">Musa troglodytarum</name>
    <name type="common">fe'i banana</name>
    <dbReference type="NCBI Taxonomy" id="320322"/>
    <lineage>
        <taxon>Eukaryota</taxon>
        <taxon>Viridiplantae</taxon>
        <taxon>Streptophyta</taxon>
        <taxon>Embryophyta</taxon>
        <taxon>Tracheophyta</taxon>
        <taxon>Spermatophyta</taxon>
        <taxon>Magnoliopsida</taxon>
        <taxon>Liliopsida</taxon>
        <taxon>Zingiberales</taxon>
        <taxon>Musaceae</taxon>
        <taxon>Musa</taxon>
    </lineage>
</organism>
<dbReference type="FunFam" id="3.40.50.720:FF:000213">
    <property type="entry name" value="Putative 2-hydroxyacid dehydrogenase"/>
    <property type="match status" value="1"/>
</dbReference>
<dbReference type="GO" id="GO:0005829">
    <property type="term" value="C:cytosol"/>
    <property type="evidence" value="ECO:0007669"/>
    <property type="project" value="TreeGrafter"/>
</dbReference>
<dbReference type="EMBL" id="CP097507">
    <property type="protein sequence ID" value="URE00239.1"/>
    <property type="molecule type" value="Genomic_DNA"/>
</dbReference>
<name>A0A9E7FQI4_9LILI</name>
<evidence type="ECO:0000313" key="8">
    <source>
        <dbReference type="EMBL" id="URE00239.1"/>
    </source>
</evidence>
<dbReference type="SUPFAM" id="SSF51735">
    <property type="entry name" value="NAD(P)-binding Rossmann-fold domains"/>
    <property type="match status" value="1"/>
</dbReference>
<dbReference type="PANTHER" id="PTHR10996">
    <property type="entry name" value="2-HYDROXYACID DEHYDROGENASE-RELATED"/>
    <property type="match status" value="1"/>
</dbReference>
<dbReference type="GO" id="GO:0030267">
    <property type="term" value="F:glyoxylate reductase (NADPH) activity"/>
    <property type="evidence" value="ECO:0007669"/>
    <property type="project" value="TreeGrafter"/>
</dbReference>
<keyword evidence="3" id="KW-0520">NAD</keyword>
<feature type="region of interest" description="Disordered" evidence="5">
    <location>
        <begin position="40"/>
        <end position="59"/>
    </location>
</feature>
<reference evidence="8" key="1">
    <citation type="submission" date="2022-05" db="EMBL/GenBank/DDBJ databases">
        <title>The Musa troglodytarum L. genome provides insights into the mechanism of non-climacteric behaviour and enrichment of carotenoids.</title>
        <authorList>
            <person name="Wang J."/>
        </authorList>
    </citation>
    <scope>NUCLEOTIDE SEQUENCE</scope>
    <source>
        <tissue evidence="8">Leaf</tissue>
    </source>
</reference>
<evidence type="ECO:0000259" key="7">
    <source>
        <dbReference type="Pfam" id="PF02826"/>
    </source>
</evidence>
<feature type="domain" description="D-isomer specific 2-hydroxyacid dehydrogenase NAD-binding" evidence="7">
    <location>
        <begin position="211"/>
        <end position="384"/>
    </location>
</feature>
<keyword evidence="9" id="KW-1185">Reference proteome</keyword>
<evidence type="ECO:0000256" key="4">
    <source>
        <dbReference type="RuleBase" id="RU003719"/>
    </source>
</evidence>
<dbReference type="AlphaFoldDB" id="A0A9E7FQI4"/>
<accession>A0A9E7FQI4</accession>
<keyword evidence="1" id="KW-0521">NADP</keyword>
<evidence type="ECO:0000256" key="3">
    <source>
        <dbReference type="ARBA" id="ARBA00023027"/>
    </source>
</evidence>
<dbReference type="Pfam" id="PF02826">
    <property type="entry name" value="2-Hacid_dh_C"/>
    <property type="match status" value="1"/>
</dbReference>
<dbReference type="GO" id="GO:0051287">
    <property type="term" value="F:NAD binding"/>
    <property type="evidence" value="ECO:0007669"/>
    <property type="project" value="InterPro"/>
</dbReference>
<dbReference type="InterPro" id="IPR006140">
    <property type="entry name" value="D-isomer_DH_NAD-bd"/>
</dbReference>
<dbReference type="SUPFAM" id="SSF52283">
    <property type="entry name" value="Formate/glycerate dehydrogenase catalytic domain-like"/>
    <property type="match status" value="1"/>
</dbReference>
<dbReference type="CDD" id="cd12156">
    <property type="entry name" value="HPPR"/>
    <property type="match status" value="1"/>
</dbReference>
<evidence type="ECO:0000259" key="6">
    <source>
        <dbReference type="Pfam" id="PF00389"/>
    </source>
</evidence>
<dbReference type="InterPro" id="IPR006139">
    <property type="entry name" value="D-isomer_2_OHA_DH_cat_dom"/>
</dbReference>
<feature type="domain" description="D-isomer specific 2-hydroxyacid dehydrogenase catalytic" evidence="6">
    <location>
        <begin position="141"/>
        <end position="415"/>
    </location>
</feature>
<comment type="similarity">
    <text evidence="4">Belongs to the D-isomer specific 2-hydroxyacid dehydrogenase family.</text>
</comment>
<protein>
    <submittedName>
        <fullName evidence="8">D-isomer specific 2-hydroxyacid dehydrogenase, catalytic domain</fullName>
    </submittedName>
</protein>
<keyword evidence="2 4" id="KW-0560">Oxidoreductase</keyword>
<proteinExistence type="inferred from homology"/>
<sequence length="419" mass="45242">MLSKATRQLIERPGEVASGRLQCCLGVAIFRLLMRSGVGTGGRGDPVPPRPRSTRNPTRFPALSTTICALEKTGHSLSSDMFGLPRSHLMASGSESQGRRGTERPQVLLLRRPLSVLHEALSARFQLLRPWESPVPFDRFLAAHAAGVRALLVTGLTPVDGPLLDALPALRFIVTTSSGVNHIDLAECARRGIAVANAGTIFSLDVAEYAVGLLIDVLRRVSASDRYVRRGLWPRAGDYPLGSKLGSKRVGIVGLGSIGSEIAKRLEAFGCSISYFSRSRKPQVPYTYFPSVGDLAAESNVLVLSCALTKETYHIINRDVMSALGKDGIIINVGRGALVDEAELVKHLMQGEIGGAGLDVFEHEPAVPEELFCMDNVVLSAHFAVHTLEMSSELCQLMIANLNAFFSDRPLLTPVLVRT</sequence>
<dbReference type="Gene3D" id="3.40.50.720">
    <property type="entry name" value="NAD(P)-binding Rossmann-like Domain"/>
    <property type="match status" value="2"/>
</dbReference>
<evidence type="ECO:0000256" key="2">
    <source>
        <dbReference type="ARBA" id="ARBA00023002"/>
    </source>
</evidence>
<dbReference type="InterPro" id="IPR036291">
    <property type="entry name" value="NAD(P)-bd_dom_sf"/>
</dbReference>
<evidence type="ECO:0000256" key="5">
    <source>
        <dbReference type="SAM" id="MobiDB-lite"/>
    </source>
</evidence>